<dbReference type="PANTHER" id="PTHR19143">
    <property type="entry name" value="FIBRINOGEN/TENASCIN/ANGIOPOEITIN"/>
    <property type="match status" value="1"/>
</dbReference>
<name>A0A1I8MJV4_MUSDO</name>
<dbReference type="InterPro" id="IPR002181">
    <property type="entry name" value="Fibrinogen_a/b/g_C_dom"/>
</dbReference>
<organism evidence="4">
    <name type="scientific">Musca domestica</name>
    <name type="common">House fly</name>
    <dbReference type="NCBI Taxonomy" id="7370"/>
    <lineage>
        <taxon>Eukaryota</taxon>
        <taxon>Metazoa</taxon>
        <taxon>Ecdysozoa</taxon>
        <taxon>Arthropoda</taxon>
        <taxon>Hexapoda</taxon>
        <taxon>Insecta</taxon>
        <taxon>Pterygota</taxon>
        <taxon>Neoptera</taxon>
        <taxon>Endopterygota</taxon>
        <taxon>Diptera</taxon>
        <taxon>Brachycera</taxon>
        <taxon>Muscomorpha</taxon>
        <taxon>Muscoidea</taxon>
        <taxon>Muscidae</taxon>
        <taxon>Musca</taxon>
    </lineage>
</organism>
<dbReference type="Gene3D" id="3.90.215.10">
    <property type="entry name" value="Gamma Fibrinogen, chain A, domain 1"/>
    <property type="match status" value="1"/>
</dbReference>
<evidence type="ECO:0000313" key="4">
    <source>
        <dbReference type="EnsemblMetazoa" id="MDOA005672-PA"/>
    </source>
</evidence>
<dbReference type="PROSITE" id="PS00514">
    <property type="entry name" value="FIBRINOGEN_C_1"/>
    <property type="match status" value="1"/>
</dbReference>
<feature type="signal peptide" evidence="2">
    <location>
        <begin position="1"/>
        <end position="23"/>
    </location>
</feature>
<dbReference type="InterPro" id="IPR036056">
    <property type="entry name" value="Fibrinogen-like_C"/>
</dbReference>
<evidence type="ECO:0000256" key="1">
    <source>
        <dbReference type="ARBA" id="ARBA00023157"/>
    </source>
</evidence>
<dbReference type="STRING" id="7370.A0A1I8MJV4"/>
<dbReference type="OrthoDB" id="6145874at2759"/>
<dbReference type="AlphaFoldDB" id="A0A1I8MJV4"/>
<dbReference type="EnsemblMetazoa" id="MDOA005672-RA">
    <property type="protein sequence ID" value="MDOA005672-PA"/>
    <property type="gene ID" value="MDOA005672"/>
</dbReference>
<keyword evidence="2" id="KW-0732">Signal</keyword>
<dbReference type="RefSeq" id="XP_005178226.2">
    <property type="nucleotide sequence ID" value="XM_005178169.4"/>
</dbReference>
<dbReference type="Pfam" id="PF00147">
    <property type="entry name" value="Fibrinogen_C"/>
    <property type="match status" value="1"/>
</dbReference>
<dbReference type="InterPro" id="IPR020837">
    <property type="entry name" value="Fibrinogen_CS"/>
</dbReference>
<reference evidence="4" key="1">
    <citation type="submission" date="2020-05" db="UniProtKB">
        <authorList>
            <consortium name="EnsemblMetazoa"/>
        </authorList>
    </citation>
    <scope>IDENTIFICATION</scope>
    <source>
        <strain evidence="4">Aabys</strain>
    </source>
</reference>
<feature type="domain" description="Fibrinogen C-terminal" evidence="3">
    <location>
        <begin position="85"/>
        <end position="301"/>
    </location>
</feature>
<proteinExistence type="predicted"/>
<dbReference type="SUPFAM" id="SSF56496">
    <property type="entry name" value="Fibrinogen C-terminal domain-like"/>
    <property type="match status" value="1"/>
</dbReference>
<dbReference type="KEGG" id="mde:101892207"/>
<dbReference type="InterPro" id="IPR014716">
    <property type="entry name" value="Fibrinogen_a/b/g_C_1"/>
</dbReference>
<dbReference type="VEuPathDB" id="VectorBase:MDOMA2_017192"/>
<gene>
    <name evidence="4" type="primary">101892207</name>
</gene>
<dbReference type="PANTHER" id="PTHR19143:SF327">
    <property type="entry name" value="FI21813P1-RELATED"/>
    <property type="match status" value="1"/>
</dbReference>
<protein>
    <recommendedName>
        <fullName evidence="3">Fibrinogen C-terminal domain-containing protein</fullName>
    </recommendedName>
</protein>
<evidence type="ECO:0000256" key="2">
    <source>
        <dbReference type="SAM" id="SignalP"/>
    </source>
</evidence>
<accession>A0A1I8MJV4</accession>
<dbReference type="VEuPathDB" id="VectorBase:MDOA005672"/>
<evidence type="ECO:0000259" key="3">
    <source>
        <dbReference type="PROSITE" id="PS51406"/>
    </source>
</evidence>
<dbReference type="PROSITE" id="PS51257">
    <property type="entry name" value="PROKAR_LIPOPROTEIN"/>
    <property type="match status" value="1"/>
</dbReference>
<dbReference type="CDD" id="cd00087">
    <property type="entry name" value="FReD"/>
    <property type="match status" value="1"/>
</dbReference>
<feature type="chain" id="PRO_5044560460" description="Fibrinogen C-terminal domain-containing protein" evidence="2">
    <location>
        <begin position="24"/>
        <end position="302"/>
    </location>
</feature>
<keyword evidence="1" id="KW-1015">Disulfide bond</keyword>
<dbReference type="eggNOG" id="KOG2579">
    <property type="taxonomic scope" value="Eukaryota"/>
</dbReference>
<dbReference type="InterPro" id="IPR050373">
    <property type="entry name" value="Fibrinogen_C-term_domain"/>
</dbReference>
<dbReference type="PROSITE" id="PS51406">
    <property type="entry name" value="FIBRINOGEN_C_2"/>
    <property type="match status" value="1"/>
</dbReference>
<dbReference type="SMART" id="SM00186">
    <property type="entry name" value="FBG"/>
    <property type="match status" value="1"/>
</dbReference>
<dbReference type="GO" id="GO:0005615">
    <property type="term" value="C:extracellular space"/>
    <property type="evidence" value="ECO:0007669"/>
    <property type="project" value="TreeGrafter"/>
</dbReference>
<sequence length="302" mass="34763">MFGRLKALHLVFVILFACKLFIGRTENAVASVPDDVAMRQKIVTELGEMKGLLQNLYKRFEDANVGPNNETTIFDIRFDAIPEHCQTKELPINCDEATACIKRNGIYKILVKQFSSEPFLVECDAKTLNGGWLLIQRRHDGSENFYRDWIYYKDGFGNLQGEFFIGLDKLHALTNYLGPQELLVVIEEEGVYKYARYNSFAIGNEERLYVLKSLGKYSGTAGDSLKSHVNMEFTARDRDHDKDVSNCAQRYTGAWWYKNCHQSNLNGKYGDNTFGKGINWQTYKGSNHSITNVKMMIRRRRE</sequence>